<dbReference type="Proteomes" id="UP000828390">
    <property type="component" value="Unassembled WGS sequence"/>
</dbReference>
<gene>
    <name evidence="1" type="ORF">DPMN_113788</name>
</gene>
<proteinExistence type="predicted"/>
<accession>A0A9D4KJN8</accession>
<dbReference type="AlphaFoldDB" id="A0A9D4KJN8"/>
<reference evidence="1" key="1">
    <citation type="journal article" date="2019" name="bioRxiv">
        <title>The Genome of the Zebra Mussel, Dreissena polymorpha: A Resource for Invasive Species Research.</title>
        <authorList>
            <person name="McCartney M.A."/>
            <person name="Auch B."/>
            <person name="Kono T."/>
            <person name="Mallez S."/>
            <person name="Zhang Y."/>
            <person name="Obille A."/>
            <person name="Becker A."/>
            <person name="Abrahante J.E."/>
            <person name="Garbe J."/>
            <person name="Badalamenti J.P."/>
            <person name="Herman A."/>
            <person name="Mangelson H."/>
            <person name="Liachko I."/>
            <person name="Sullivan S."/>
            <person name="Sone E.D."/>
            <person name="Koren S."/>
            <person name="Silverstein K.A.T."/>
            <person name="Beckman K.B."/>
            <person name="Gohl D.M."/>
        </authorList>
    </citation>
    <scope>NUCLEOTIDE SEQUENCE</scope>
    <source>
        <strain evidence="1">Duluth1</strain>
        <tissue evidence="1">Whole animal</tissue>
    </source>
</reference>
<evidence type="ECO:0000313" key="1">
    <source>
        <dbReference type="EMBL" id="KAH3840341.1"/>
    </source>
</evidence>
<organism evidence="1 2">
    <name type="scientific">Dreissena polymorpha</name>
    <name type="common">Zebra mussel</name>
    <name type="synonym">Mytilus polymorpha</name>
    <dbReference type="NCBI Taxonomy" id="45954"/>
    <lineage>
        <taxon>Eukaryota</taxon>
        <taxon>Metazoa</taxon>
        <taxon>Spiralia</taxon>
        <taxon>Lophotrochozoa</taxon>
        <taxon>Mollusca</taxon>
        <taxon>Bivalvia</taxon>
        <taxon>Autobranchia</taxon>
        <taxon>Heteroconchia</taxon>
        <taxon>Euheterodonta</taxon>
        <taxon>Imparidentia</taxon>
        <taxon>Neoheterodontei</taxon>
        <taxon>Myida</taxon>
        <taxon>Dreissenoidea</taxon>
        <taxon>Dreissenidae</taxon>
        <taxon>Dreissena</taxon>
    </lineage>
</organism>
<comment type="caution">
    <text evidence="1">The sequence shown here is derived from an EMBL/GenBank/DDBJ whole genome shotgun (WGS) entry which is preliminary data.</text>
</comment>
<name>A0A9D4KJN8_DREPO</name>
<dbReference type="EMBL" id="JAIWYP010000004">
    <property type="protein sequence ID" value="KAH3840341.1"/>
    <property type="molecule type" value="Genomic_DNA"/>
</dbReference>
<protein>
    <submittedName>
        <fullName evidence="1">Uncharacterized protein</fullName>
    </submittedName>
</protein>
<keyword evidence="2" id="KW-1185">Reference proteome</keyword>
<reference evidence="1" key="2">
    <citation type="submission" date="2020-11" db="EMBL/GenBank/DDBJ databases">
        <authorList>
            <person name="McCartney M.A."/>
            <person name="Auch B."/>
            <person name="Kono T."/>
            <person name="Mallez S."/>
            <person name="Becker A."/>
            <person name="Gohl D.M."/>
            <person name="Silverstein K.A.T."/>
            <person name="Koren S."/>
            <person name="Bechman K.B."/>
            <person name="Herman A."/>
            <person name="Abrahante J.E."/>
            <person name="Garbe J."/>
        </authorList>
    </citation>
    <scope>NUCLEOTIDE SEQUENCE</scope>
    <source>
        <strain evidence="1">Duluth1</strain>
        <tissue evidence="1">Whole animal</tissue>
    </source>
</reference>
<sequence length="89" mass="10531">MRREDTRRPLPRHFSSLKRSRVHFLELEPVLGDYGGNLKNAPTVEIKPVTSRSLGGHYIHYTTAAYLLISNLWRRYRPNHITPEWLLTY</sequence>
<evidence type="ECO:0000313" key="2">
    <source>
        <dbReference type="Proteomes" id="UP000828390"/>
    </source>
</evidence>